<reference evidence="3 4" key="1">
    <citation type="submission" date="2018-09" db="EMBL/GenBank/DDBJ databases">
        <title>Cohnella cavernae sp. nov., isolated from a karst cave.</title>
        <authorList>
            <person name="Zhu H."/>
        </authorList>
    </citation>
    <scope>NUCLEOTIDE SEQUENCE [LARGE SCALE GENOMIC DNA]</scope>
    <source>
        <strain evidence="3 4">K2E09-144</strain>
    </source>
</reference>
<dbReference type="RefSeq" id="WP_119149645.1">
    <property type="nucleotide sequence ID" value="NZ_QXJM01000037.1"/>
</dbReference>
<dbReference type="Gene3D" id="2.60.40.10">
    <property type="entry name" value="Immunoglobulins"/>
    <property type="match status" value="1"/>
</dbReference>
<dbReference type="InterPro" id="IPR003961">
    <property type="entry name" value="FN3_dom"/>
</dbReference>
<dbReference type="InterPro" id="IPR013783">
    <property type="entry name" value="Ig-like_fold"/>
</dbReference>
<evidence type="ECO:0000313" key="4">
    <source>
        <dbReference type="Proteomes" id="UP000266340"/>
    </source>
</evidence>
<dbReference type="AlphaFoldDB" id="A0A398CLW5"/>
<dbReference type="SUPFAM" id="SSF49464">
    <property type="entry name" value="Carboxypeptidase regulatory domain-like"/>
    <property type="match status" value="1"/>
</dbReference>
<accession>A0A398CLW5</accession>
<dbReference type="PROSITE" id="PS50853">
    <property type="entry name" value="FN3"/>
    <property type="match status" value="1"/>
</dbReference>
<proteinExistence type="inferred from homology"/>
<dbReference type="SUPFAM" id="SSF82171">
    <property type="entry name" value="DPP6 N-terminal domain-like"/>
    <property type="match status" value="1"/>
</dbReference>
<dbReference type="InterPro" id="IPR011659">
    <property type="entry name" value="WD40"/>
</dbReference>
<protein>
    <recommendedName>
        <fullName evidence="2">Fibronectin type-III domain-containing protein</fullName>
    </recommendedName>
</protein>
<dbReference type="InterPro" id="IPR008969">
    <property type="entry name" value="CarboxyPept-like_regulatory"/>
</dbReference>
<comment type="caution">
    <text evidence="3">The sequence shown here is derived from an EMBL/GenBank/DDBJ whole genome shotgun (WGS) entry which is preliminary data.</text>
</comment>
<dbReference type="PANTHER" id="PTHR36842">
    <property type="entry name" value="PROTEIN TOLB HOMOLOG"/>
    <property type="match status" value="1"/>
</dbReference>
<sequence>MGLFFICLSACQHRARGTAQAYAAKQSPHGRAIGKTEGTGLAADGARWNHLVRVYDERIPVVADNVRITPDGRYVAFINFEYVGSAGGGELHSKLVLYDRETGTIEELLKSVDAKEPVRFAMSSDARWFAYSGKTRLMGVEETQVYVYDRKRQEVELISKQPDGLPASGMSDNPSISADGRFVAYDSSAADIVAGDSDNFDVFVYDRESGLTEQISKAVTSEDPDEISSGNSERPSISADGKFVAFESSSSFLTEGDDNGNTDVFLFDRSERKAQLLSVTAAGSQSAEESGHASISANGEIVAFQSYAALADDDTNGMLDIYVYRQSNGSVERVSVAPDGTENDYDSFEPKVGADGAYVAYESSPDTEDFDESMIADLNSRSTSEVTISGTEEQLTLPLTDLALSGGAGVGAFNAGYTVVDPGTGEEFPMIGLFIASKIDGEAPTWPAGSKLESSEVKTDRATLTWTPASDAIGIKEYRIYANDELIAAVDGSKTSYTATELAPATEYLFRVEAVNEDDIASSGGPTIVLTTEADDRTFELAAVFDRVATGNLPYTNSVLTISSKAKTGRTITATIAYASWLDDAGERLPAARTVSETLKLNETAAGSGDYAAAFSVKEGISELTSVSAIMTGAAGGPIEKQAEGLPRAVSGNLKLAFDNPGEVSIDKARLTVVSPSRKNYKVVTLSGSGPVIVEGLAAASDYEVQLIAANGKLLASNSGVLIESGMSESLSMTVLQEAQFRFKVTDQDGKPVPGITIDVWDEAGSELLADYLSDANGLTSWTAVSDNLKKLTAKVHLEESNYEPLPDKAISLKPGDNEIPIALEHSAEGKLQGKVLNPEGKPVFNALVTATQTYKGKPVVKQSYTDLNGTYSLTLFAGEAAIQAAQSSYHYNSAEGLRAVVVKDETTTLDIPVKMFDKGMVVLQVHVKMIGGEWQGPIDMEQLAFRAQLNSKFGSRTSYYQNSISFQGQPGEHIEVCVSGVLHKSVTECKSILLDENANGVADIWIEEKGGLIEGQVAAQTGAWTYANLYEVDGDNLRHVGSESFRTSQFAIHAPKAGTYRLELNRRNSTTNKQETAFKQLVVKEQETLNVGTIALQPSSYFSHVTANGFIAQPIEASPGGTVNLRAFYRNSGEGAVADAILSIELPGGIRPVTDSSSRIPVKVNGTVGTATLKDRMLEIALGNLEQKASGTVTLQTKLDDNFSLGKAQLTARIEGTAGELRSASHWDMSSLTFRG</sequence>
<dbReference type="CDD" id="cd00063">
    <property type="entry name" value="FN3"/>
    <property type="match status" value="1"/>
</dbReference>
<dbReference type="Gene3D" id="2.60.40.1120">
    <property type="entry name" value="Carboxypeptidase-like, regulatory domain"/>
    <property type="match status" value="1"/>
</dbReference>
<dbReference type="Gene3D" id="2.120.10.30">
    <property type="entry name" value="TolB, C-terminal domain"/>
    <property type="match status" value="2"/>
</dbReference>
<comment type="similarity">
    <text evidence="1">Belongs to the TolB family.</text>
</comment>
<organism evidence="3 4">
    <name type="scientific">Cohnella faecalis</name>
    <dbReference type="NCBI Taxonomy" id="2315694"/>
    <lineage>
        <taxon>Bacteria</taxon>
        <taxon>Bacillati</taxon>
        <taxon>Bacillota</taxon>
        <taxon>Bacilli</taxon>
        <taxon>Bacillales</taxon>
        <taxon>Paenibacillaceae</taxon>
        <taxon>Cohnella</taxon>
    </lineage>
</organism>
<evidence type="ECO:0000259" key="2">
    <source>
        <dbReference type="PROSITE" id="PS50853"/>
    </source>
</evidence>
<dbReference type="SUPFAM" id="SSF49265">
    <property type="entry name" value="Fibronectin type III"/>
    <property type="match status" value="1"/>
</dbReference>
<name>A0A398CLW5_9BACL</name>
<gene>
    <name evidence="3" type="ORF">D3H35_12280</name>
</gene>
<dbReference type="Pfam" id="PF07676">
    <property type="entry name" value="PD40"/>
    <property type="match status" value="1"/>
</dbReference>
<dbReference type="InterPro" id="IPR011042">
    <property type="entry name" value="6-blade_b-propeller_TolB-like"/>
</dbReference>
<feature type="domain" description="Fibronectin type-III" evidence="2">
    <location>
        <begin position="448"/>
        <end position="535"/>
    </location>
</feature>
<dbReference type="Proteomes" id="UP000266340">
    <property type="component" value="Unassembled WGS sequence"/>
</dbReference>
<keyword evidence="4" id="KW-1185">Reference proteome</keyword>
<evidence type="ECO:0000313" key="3">
    <source>
        <dbReference type="EMBL" id="RIE03435.1"/>
    </source>
</evidence>
<dbReference type="Pfam" id="PF00041">
    <property type="entry name" value="fn3"/>
    <property type="match status" value="1"/>
</dbReference>
<dbReference type="EMBL" id="QXJM01000037">
    <property type="protein sequence ID" value="RIE03435.1"/>
    <property type="molecule type" value="Genomic_DNA"/>
</dbReference>
<evidence type="ECO:0000256" key="1">
    <source>
        <dbReference type="ARBA" id="ARBA00009820"/>
    </source>
</evidence>
<dbReference type="SMART" id="SM00060">
    <property type="entry name" value="FN3"/>
    <property type="match status" value="2"/>
</dbReference>
<dbReference type="OrthoDB" id="2487623at2"/>
<dbReference type="InterPro" id="IPR036116">
    <property type="entry name" value="FN3_sf"/>
</dbReference>